<keyword evidence="3" id="KW-1185">Reference proteome</keyword>
<reference evidence="4" key="1">
    <citation type="submission" date="2025-08" db="UniProtKB">
        <authorList>
            <consortium name="RefSeq"/>
        </authorList>
    </citation>
    <scope>IDENTIFICATION</scope>
</reference>
<proteinExistence type="predicted"/>
<feature type="compositionally biased region" description="Basic residues" evidence="1">
    <location>
        <begin position="1587"/>
        <end position="1601"/>
    </location>
</feature>
<feature type="region of interest" description="Disordered" evidence="1">
    <location>
        <begin position="1356"/>
        <end position="1463"/>
    </location>
</feature>
<organism evidence="3 4">
    <name type="scientific">Geotrypetes seraphini</name>
    <name type="common">Gaboon caecilian</name>
    <name type="synonym">Caecilia seraphini</name>
    <dbReference type="NCBI Taxonomy" id="260995"/>
    <lineage>
        <taxon>Eukaryota</taxon>
        <taxon>Metazoa</taxon>
        <taxon>Chordata</taxon>
        <taxon>Craniata</taxon>
        <taxon>Vertebrata</taxon>
        <taxon>Euteleostomi</taxon>
        <taxon>Amphibia</taxon>
        <taxon>Gymnophiona</taxon>
        <taxon>Geotrypetes</taxon>
    </lineage>
</organism>
<dbReference type="PANTHER" id="PTHR21590">
    <property type="entry name" value="SEA DOMAIN-CONTAINING PROTEIN"/>
    <property type="match status" value="1"/>
</dbReference>
<feature type="compositionally biased region" description="Polar residues" evidence="1">
    <location>
        <begin position="1699"/>
        <end position="1717"/>
    </location>
</feature>
<feature type="region of interest" description="Disordered" evidence="1">
    <location>
        <begin position="1573"/>
        <end position="1634"/>
    </location>
</feature>
<evidence type="ECO:0000256" key="2">
    <source>
        <dbReference type="SAM" id="Phobius"/>
    </source>
</evidence>
<protein>
    <submittedName>
        <fullName evidence="4">UPF0606 protein KIAA1549 homolog isoform X1</fullName>
    </submittedName>
</protein>
<sequence length="1951" mass="212436">MDSTTSSTPKPTSVLPSIEDPPAFTTSTSSLIRPSSFAAALSLTTSAVSSPVSSDSSFLEQRYQTSYTAELVWGESSEHKVTPVALTSTLEPHENNFLVEILPSVTPFLFHTALLEMQTVNDAAGAETNVPKASVLESDKALLSKKEFATPAPNMLPSSSLQSPEIEYDLLAPSQTSGSVLELPLYSTLDISAFSSPTPGLLESKPLETVLHLSRDILTHLPNTEVYSSSSNVIEVDIVMTESLGSTLHSSAFSLSHDMNSLSSFSSTQLSGVTMVAPGALPVSTINMVELDSDIFASSIVTKSLDQNNYPLMGSSSIPTSAANMATAPALFSTSLPYVSSSGQSDVISANSEDLLMTSIFHELPSIITPNLPGSSITRNRAEIFTKFTSPVPSDNSYISCLYCDSTLSLPLQDLSSELMQNNWESGDNIETLSHTSSKTSDFTTLTKVLTDVYELENSASKIFDTSFPLSPVISLSSRFKETTESVLGFSSIFEAEFNSYLHTTVLPSYSQSFLDTAYDTVSISFSYPALETIPFTFSHTAELSSGVSNIDFEPSFATTAYMAVPSTTVANSTSLLETPMYLHTESVLHFDEMSINFPVDEIGNTSDLSSSLISTWYHLEPSSISSLFSNISSVYSIMPSDSLVLLSQDTPVVVATTVLSVNFSSLELTNLPGTDSTSIEESLPSLWWSSSLHSTMSTLPGDTSAFSVWSTLGSFSEFTKLSEPSSVLQMDSEILTSSFTEATSSLESSYSSLLSTFHTLLLPNSHSVFSDNTSTLIDEKHLASLFTSFHLTPILTTSVFSNFRSSNGALDFSVTQTYISSASPVITSNTPQYTSVSYVQSFTMNINITPSPTRSEFMITSTVNTPSPPFVSIFTKASTTTGATTTNTISTAGSSSTVVSSIPSNFTTTSTHPSTMVTIAPSKTTITTTTKQPFVCDITVPDAYLVTAVLSQSTLLENTSESIKMVLKVQFGRSVELEVYKIDSEFSFLVTSGPFVYTAIAVINALSGSNLLQGPAPMILSLKSSRSVPDPRFQIQTVLQFVPWNMDIRFCNFSQRIERGIMMAFSEVWRNNEGTNNFTVQIVNITLTAFRAMFRKDPVNIVYAVRDGARFLNGSDVSDLLRNLSVVEFSFYLGFPVHQIAEPFYYPQLNISQLLKNSWVRTVLLGVLEQHIHEEVFLAEMERKLAQLVNEALSRSRRWKRASFVGSNTVQLVNISRIDGSDDPAELIYFIEDHYGKRMDAVKASALINLVDIQRAAIILGYHVQGVLAQPVDKAKESSKEAQNLWIIVGVVVPVTLVVVIIIILYWKLCRTDKLEFQPDTMSNIQQRQKIQAPSVKGFDFAKQHLGQHNNDDVMIIHEPTPLPGPVKDTIPAENGDVPTPKSRASSKPPKPLRHRGSRSKVSPSDQDSTASDQSSSKESADETMRPAIPDKEDKLGKILKSGPHHTGSGHEQQSSASIFEHVDRVSRSSEVSRRIPSKIQLIAMQPIAAPPLQNLAVMEREAETNHINREIQTALRQKSEIEHHRNKIRLRAKRKGHYEFPVVEAGAVDDTKERHKIYRKAQMQIDKILDPSGSVPTAFVEPKKSSRAKRSPKMRRRHQANGNPADAEKDRLITTDSDGTYKRPPGVSNSAYISDPDLPLESSAEFGKYPGLSPHTHTPPQYMPPQPSIEEARQTMHSLLDDAFALVGSTSQAPAAVTAPTQSGATVGQSNTSAPGQVGKGTATNQWGVPYGPTQAINTPFTRYVEFGVTPPTAPSLIPRQGYGHGFLPPGEPTHLENQQSEVQYPTREIYPEEIPSVARPRPVGSTAGSSQIQHLPQVGVASRIGAQAVEVPSGRPGHGQAGGPGWPAFHGDEEFPRSAIRRDTTHLLNHQEYASSPVFQMPKTSTRQPSAPPAHLSHSGLQGPSLFYPSSSTEDLQLGHSSASLIKAIREELLRLSQKQTSVQNFHS</sequence>
<dbReference type="InParanoid" id="A0A6P8RP76"/>
<dbReference type="CTD" id="57670"/>
<evidence type="ECO:0000256" key="1">
    <source>
        <dbReference type="SAM" id="MobiDB-lite"/>
    </source>
</evidence>
<evidence type="ECO:0000313" key="3">
    <source>
        <dbReference type="Proteomes" id="UP000515159"/>
    </source>
</evidence>
<name>A0A6P8RP76_GEOSA</name>
<dbReference type="InterPro" id="IPR024606">
    <property type="entry name" value="KIAA1549"/>
</dbReference>
<dbReference type="Pfam" id="PF12877">
    <property type="entry name" value="KIAA1549"/>
    <property type="match status" value="1"/>
</dbReference>
<feature type="region of interest" description="Disordered" evidence="1">
    <location>
        <begin position="1"/>
        <end position="29"/>
    </location>
</feature>
<feature type="region of interest" description="Disordered" evidence="1">
    <location>
        <begin position="1699"/>
        <end position="1733"/>
    </location>
</feature>
<gene>
    <name evidence="4" type="primary">KIAA1549</name>
</gene>
<dbReference type="PANTHER" id="PTHR21590:SF4">
    <property type="entry name" value="UPF0606 PROTEIN KIAA1549"/>
    <property type="match status" value="1"/>
</dbReference>
<evidence type="ECO:0000313" key="4">
    <source>
        <dbReference type="RefSeq" id="XP_033807327.1"/>
    </source>
</evidence>
<dbReference type="KEGG" id="gsh:117363541"/>
<feature type="compositionally biased region" description="Polar residues" evidence="1">
    <location>
        <begin position="1877"/>
        <end position="1892"/>
    </location>
</feature>
<feature type="compositionally biased region" description="Low complexity" evidence="1">
    <location>
        <begin position="1"/>
        <end position="13"/>
    </location>
</feature>
<keyword evidence="2" id="KW-0812">Transmembrane</keyword>
<feature type="compositionally biased region" description="Low complexity" evidence="1">
    <location>
        <begin position="1380"/>
        <end position="1389"/>
    </location>
</feature>
<feature type="region of interest" description="Disordered" evidence="1">
    <location>
        <begin position="1877"/>
        <end position="1917"/>
    </location>
</feature>
<keyword evidence="2" id="KW-1133">Transmembrane helix</keyword>
<dbReference type="RefSeq" id="XP_033807327.1">
    <property type="nucleotide sequence ID" value="XM_033951436.1"/>
</dbReference>
<dbReference type="FunCoup" id="A0A6P8RP76">
    <property type="interactions" value="626"/>
</dbReference>
<dbReference type="GeneID" id="117363541"/>
<dbReference type="Proteomes" id="UP000515159">
    <property type="component" value="Chromosome 7"/>
</dbReference>
<feature type="compositionally biased region" description="Low complexity" evidence="1">
    <location>
        <begin position="1404"/>
        <end position="1419"/>
    </location>
</feature>
<dbReference type="OrthoDB" id="10064192at2759"/>
<accession>A0A6P8RP76</accession>
<keyword evidence="2" id="KW-0472">Membrane</keyword>
<feature type="transmembrane region" description="Helical" evidence="2">
    <location>
        <begin position="1286"/>
        <end position="1308"/>
    </location>
</feature>
<feature type="compositionally biased region" description="Basic and acidic residues" evidence="1">
    <location>
        <begin position="1420"/>
        <end position="1438"/>
    </location>
</feature>